<feature type="domain" description="Thioredoxin" evidence="4">
    <location>
        <begin position="244"/>
        <end position="369"/>
    </location>
</feature>
<dbReference type="SUPFAM" id="SSF52833">
    <property type="entry name" value="Thioredoxin-like"/>
    <property type="match status" value="1"/>
</dbReference>
<dbReference type="STRING" id="188477.A0A433TAF8"/>
<dbReference type="AlphaFoldDB" id="A0A433TAF8"/>
<feature type="compositionally biased region" description="Polar residues" evidence="1">
    <location>
        <begin position="93"/>
        <end position="139"/>
    </location>
</feature>
<comment type="caution">
    <text evidence="5">The sequence shown here is derived from an EMBL/GenBank/DDBJ whole genome shotgun (WGS) entry which is preliminary data.</text>
</comment>
<dbReference type="PANTHER" id="PTHR14684">
    <property type="entry name" value="THIOREDOXIN DOMAIN-CONTAINING PROTEIN 15"/>
    <property type="match status" value="1"/>
</dbReference>
<feature type="chain" id="PRO_5019299164" description="Thioredoxin domain-containing protein" evidence="3">
    <location>
        <begin position="33"/>
        <end position="438"/>
    </location>
</feature>
<protein>
    <recommendedName>
        <fullName evidence="4">Thioredoxin domain-containing protein</fullName>
    </recommendedName>
</protein>
<dbReference type="Proteomes" id="UP000271974">
    <property type="component" value="Unassembled WGS sequence"/>
</dbReference>
<feature type="region of interest" description="Disordered" evidence="1">
    <location>
        <begin position="81"/>
        <end position="171"/>
    </location>
</feature>
<evidence type="ECO:0000313" key="5">
    <source>
        <dbReference type="EMBL" id="RUS78583.1"/>
    </source>
</evidence>
<evidence type="ECO:0000256" key="1">
    <source>
        <dbReference type="SAM" id="MobiDB-lite"/>
    </source>
</evidence>
<feature type="transmembrane region" description="Helical" evidence="2">
    <location>
        <begin position="397"/>
        <end position="415"/>
    </location>
</feature>
<reference evidence="5 6" key="1">
    <citation type="submission" date="2019-01" db="EMBL/GenBank/DDBJ databases">
        <title>A draft genome assembly of the solar-powered sea slug Elysia chlorotica.</title>
        <authorList>
            <person name="Cai H."/>
            <person name="Li Q."/>
            <person name="Fang X."/>
            <person name="Li J."/>
            <person name="Curtis N.E."/>
            <person name="Altenburger A."/>
            <person name="Shibata T."/>
            <person name="Feng M."/>
            <person name="Maeda T."/>
            <person name="Schwartz J.A."/>
            <person name="Shigenobu S."/>
            <person name="Lundholm N."/>
            <person name="Nishiyama T."/>
            <person name="Yang H."/>
            <person name="Hasebe M."/>
            <person name="Li S."/>
            <person name="Pierce S.K."/>
            <person name="Wang J."/>
        </authorList>
    </citation>
    <scope>NUCLEOTIDE SEQUENCE [LARGE SCALE GENOMIC DNA]</scope>
    <source>
        <strain evidence="5">EC2010</strain>
        <tissue evidence="5">Whole organism of an adult</tissue>
    </source>
</reference>
<dbReference type="InterPro" id="IPR036249">
    <property type="entry name" value="Thioredoxin-like_sf"/>
</dbReference>
<dbReference type="InterPro" id="IPR042418">
    <property type="entry name" value="TXNDC15"/>
</dbReference>
<sequence>MSSNLQRRECSVFLLGLAVLLANSVLVHKVGAAADSTDPEQTGCNDLSCKGKDDITESSKDIFLDVINSNPSLEKEQIVFSSEKDKTEDINSDEPSSGDNPSVSEPISSGGANSVEAVSSLETNNADGTSKPQDLYQSDAQEDPDSPSLHVIGMNSDVRSHPSKPESETDSAKHKLFPFLYTSLFSTFKNLVRSLMSEFIEDGGQQDGAANISEWNNQSSLIADEETSNDMNTTLNSTDPVKKTRFQCALKNISATDIGKVKVVNSTELLDILSLSKSQKSSACVLVMFYAPWCHFCAQTAPQYNALARAFPQLDILAVDTSHFSYLNARFGTVAVPNIMLFHSRSAVRFNHTHRVLDKFTQFVTNNTGLEPRRFVLLEPLDFVGPLPCIVKRNRDWLLWLAWVFVATCSAFGFVQSQYGQSFIARLKFLWQEHQHID</sequence>
<evidence type="ECO:0000256" key="3">
    <source>
        <dbReference type="SAM" id="SignalP"/>
    </source>
</evidence>
<dbReference type="GO" id="GO:0005929">
    <property type="term" value="C:cilium"/>
    <property type="evidence" value="ECO:0007669"/>
    <property type="project" value="TreeGrafter"/>
</dbReference>
<dbReference type="Gene3D" id="3.40.30.10">
    <property type="entry name" value="Glutaredoxin"/>
    <property type="match status" value="1"/>
</dbReference>
<feature type="signal peptide" evidence="3">
    <location>
        <begin position="1"/>
        <end position="32"/>
    </location>
</feature>
<accession>A0A433TAF8</accession>
<name>A0A433TAF8_ELYCH</name>
<evidence type="ECO:0000313" key="6">
    <source>
        <dbReference type="Proteomes" id="UP000271974"/>
    </source>
</evidence>
<evidence type="ECO:0000259" key="4">
    <source>
        <dbReference type="PROSITE" id="PS51352"/>
    </source>
</evidence>
<dbReference type="GO" id="GO:0060271">
    <property type="term" value="P:cilium assembly"/>
    <property type="evidence" value="ECO:0007669"/>
    <property type="project" value="TreeGrafter"/>
</dbReference>
<proteinExistence type="predicted"/>
<organism evidence="5 6">
    <name type="scientific">Elysia chlorotica</name>
    <name type="common">Eastern emerald elysia</name>
    <name type="synonym">Sea slug</name>
    <dbReference type="NCBI Taxonomy" id="188477"/>
    <lineage>
        <taxon>Eukaryota</taxon>
        <taxon>Metazoa</taxon>
        <taxon>Spiralia</taxon>
        <taxon>Lophotrochozoa</taxon>
        <taxon>Mollusca</taxon>
        <taxon>Gastropoda</taxon>
        <taxon>Heterobranchia</taxon>
        <taxon>Euthyneura</taxon>
        <taxon>Panpulmonata</taxon>
        <taxon>Sacoglossa</taxon>
        <taxon>Placobranchoidea</taxon>
        <taxon>Plakobranchidae</taxon>
        <taxon>Elysia</taxon>
    </lineage>
</organism>
<dbReference type="PANTHER" id="PTHR14684:SF2">
    <property type="entry name" value="THIOREDOXIN DOMAIN-CONTAINING PROTEIN 15"/>
    <property type="match status" value="1"/>
</dbReference>
<gene>
    <name evidence="5" type="ORF">EGW08_013651</name>
</gene>
<keyword evidence="2" id="KW-1133">Transmembrane helix</keyword>
<dbReference type="InterPro" id="IPR013766">
    <property type="entry name" value="Thioredoxin_domain"/>
</dbReference>
<dbReference type="Pfam" id="PF00085">
    <property type="entry name" value="Thioredoxin"/>
    <property type="match status" value="1"/>
</dbReference>
<keyword evidence="2" id="KW-0472">Membrane</keyword>
<evidence type="ECO:0000256" key="2">
    <source>
        <dbReference type="SAM" id="Phobius"/>
    </source>
</evidence>
<dbReference type="PROSITE" id="PS51352">
    <property type="entry name" value="THIOREDOXIN_2"/>
    <property type="match status" value="1"/>
</dbReference>
<dbReference type="OrthoDB" id="1899781at2759"/>
<keyword evidence="3" id="KW-0732">Signal</keyword>
<feature type="compositionally biased region" description="Basic and acidic residues" evidence="1">
    <location>
        <begin position="158"/>
        <end position="171"/>
    </location>
</feature>
<dbReference type="EMBL" id="RQTK01000501">
    <property type="protein sequence ID" value="RUS78583.1"/>
    <property type="molecule type" value="Genomic_DNA"/>
</dbReference>
<keyword evidence="2" id="KW-0812">Transmembrane</keyword>
<keyword evidence="6" id="KW-1185">Reference proteome</keyword>